<dbReference type="Proteomes" id="UP000253676">
    <property type="component" value="Unassembled WGS sequence"/>
</dbReference>
<feature type="transmembrane region" description="Helical" evidence="6">
    <location>
        <begin position="396"/>
        <end position="414"/>
    </location>
</feature>
<feature type="transmembrane region" description="Helical" evidence="6">
    <location>
        <begin position="87"/>
        <end position="108"/>
    </location>
</feature>
<dbReference type="GO" id="GO:0005886">
    <property type="term" value="C:plasma membrane"/>
    <property type="evidence" value="ECO:0007669"/>
    <property type="project" value="UniProtKB-SubCell"/>
</dbReference>
<keyword evidence="3 6" id="KW-0812">Transmembrane</keyword>
<feature type="transmembrane region" description="Helical" evidence="6">
    <location>
        <begin position="158"/>
        <end position="178"/>
    </location>
</feature>
<dbReference type="RefSeq" id="WP_113636112.1">
    <property type="nucleotide sequence ID" value="NZ_QNUX01000010.1"/>
</dbReference>
<feature type="transmembrane region" description="Helical" evidence="6">
    <location>
        <begin position="184"/>
        <end position="207"/>
    </location>
</feature>
<dbReference type="AlphaFoldDB" id="A0A366AY09"/>
<feature type="transmembrane region" description="Helical" evidence="6">
    <location>
        <begin position="367"/>
        <end position="390"/>
    </location>
</feature>
<keyword evidence="5 6" id="KW-0472">Membrane</keyword>
<proteinExistence type="predicted"/>
<comment type="caution">
    <text evidence="7">The sequence shown here is derived from an EMBL/GenBank/DDBJ whole genome shotgun (WGS) entry which is preliminary data.</text>
</comment>
<accession>A0A366AY09</accession>
<dbReference type="Pfam" id="PF01554">
    <property type="entry name" value="MatE"/>
    <property type="match status" value="1"/>
</dbReference>
<evidence type="ECO:0000313" key="7">
    <source>
        <dbReference type="EMBL" id="RBN49750.1"/>
    </source>
</evidence>
<feature type="transmembrane region" description="Helical" evidence="6">
    <location>
        <begin position="301"/>
        <end position="320"/>
    </location>
</feature>
<dbReference type="InterPro" id="IPR001734">
    <property type="entry name" value="Na/solute_symporter"/>
</dbReference>
<keyword evidence="8" id="KW-1185">Reference proteome</keyword>
<dbReference type="GO" id="GO:0015297">
    <property type="term" value="F:antiporter activity"/>
    <property type="evidence" value="ECO:0007669"/>
    <property type="project" value="InterPro"/>
</dbReference>
<evidence type="ECO:0000256" key="2">
    <source>
        <dbReference type="ARBA" id="ARBA00022475"/>
    </source>
</evidence>
<dbReference type="InterPro" id="IPR050833">
    <property type="entry name" value="Poly_Biosynth_Transport"/>
</dbReference>
<dbReference type="PANTHER" id="PTHR30250">
    <property type="entry name" value="PST FAMILY PREDICTED COLANIC ACID TRANSPORTER"/>
    <property type="match status" value="1"/>
</dbReference>
<name>A0A366AY09_9FLAO</name>
<evidence type="ECO:0000256" key="1">
    <source>
        <dbReference type="ARBA" id="ARBA00004651"/>
    </source>
</evidence>
<evidence type="ECO:0000256" key="5">
    <source>
        <dbReference type="ARBA" id="ARBA00023136"/>
    </source>
</evidence>
<dbReference type="InterPro" id="IPR002528">
    <property type="entry name" value="MATE_fam"/>
</dbReference>
<dbReference type="CDD" id="cd13128">
    <property type="entry name" value="MATE_Wzx_like"/>
    <property type="match status" value="1"/>
</dbReference>
<comment type="subcellular location">
    <subcellularLocation>
        <location evidence="1">Cell membrane</location>
        <topology evidence="1">Multi-pass membrane protein</topology>
    </subcellularLocation>
</comment>
<keyword evidence="2" id="KW-1003">Cell membrane</keyword>
<feature type="transmembrane region" description="Helical" evidence="6">
    <location>
        <begin position="20"/>
        <end position="40"/>
    </location>
</feature>
<feature type="transmembrane region" description="Helical" evidence="6">
    <location>
        <begin position="123"/>
        <end position="146"/>
    </location>
</feature>
<dbReference type="EMBL" id="QNUX01000010">
    <property type="protein sequence ID" value="RBN49750.1"/>
    <property type="molecule type" value="Genomic_DNA"/>
</dbReference>
<organism evidence="7 8">
    <name type="scientific">Flavobacterium psychrolimnae</name>
    <dbReference type="NCBI Taxonomy" id="249351"/>
    <lineage>
        <taxon>Bacteria</taxon>
        <taxon>Pseudomonadati</taxon>
        <taxon>Bacteroidota</taxon>
        <taxon>Flavobacteriia</taxon>
        <taxon>Flavobacteriales</taxon>
        <taxon>Flavobacteriaceae</taxon>
        <taxon>Flavobacterium</taxon>
    </lineage>
</organism>
<keyword evidence="4 6" id="KW-1133">Transmembrane helix</keyword>
<protein>
    <submittedName>
        <fullName evidence="7">Uncharacterized protein</fullName>
    </submittedName>
</protein>
<dbReference type="PANTHER" id="PTHR30250:SF11">
    <property type="entry name" value="O-ANTIGEN TRANSPORTER-RELATED"/>
    <property type="match status" value="1"/>
</dbReference>
<dbReference type="PROSITE" id="PS50283">
    <property type="entry name" value="NA_SOLUT_SYMP_3"/>
    <property type="match status" value="1"/>
</dbReference>
<dbReference type="OrthoDB" id="824226at2"/>
<evidence type="ECO:0000313" key="8">
    <source>
        <dbReference type="Proteomes" id="UP000253676"/>
    </source>
</evidence>
<sequence>MNVLSASFKKIISSSGINFIFRIFGLFASFLITVIITRLFGLGVYGNYSLVFTISQATALLFTLGIPNTLIKIIGNHHFTYSKAKKLLIKGLRIALLLSLFPVIFFYFGAEFLSNKVFENPKLINYFLIVTLSLPLFIVHEIFLYFFIATKKFLKFNLFMFVVPNVLLIFFLFGFYYLDKSGHYSFLAFALAILLTVIAATIAIFEWKPAKEELSFTTIELLKTATPLLFSGLLLYLLNWTDVIILGIMVDDSQLGIYNIAFKVGSVGFLVIVSVSTIITPKMAQLYGENNIPELKKLIHNSTRLIAILSIPIVGTLLFLNKYILSFFGPEAVLGSTTLIIVSLGVLFSAMAGNVDQILNMTNNQNVLRNITGVCFFINVILNVILIPIYGIEGSASASLITNVLINLLCMYYIKKRLGFYTLF</sequence>
<gene>
    <name evidence="7" type="ORF">DR980_11065</name>
</gene>
<evidence type="ECO:0000256" key="4">
    <source>
        <dbReference type="ARBA" id="ARBA00022989"/>
    </source>
</evidence>
<evidence type="ECO:0000256" key="6">
    <source>
        <dbReference type="SAM" id="Phobius"/>
    </source>
</evidence>
<feature type="transmembrane region" description="Helical" evidence="6">
    <location>
        <begin position="46"/>
        <end position="66"/>
    </location>
</feature>
<feature type="transmembrane region" description="Helical" evidence="6">
    <location>
        <begin position="256"/>
        <end position="280"/>
    </location>
</feature>
<feature type="transmembrane region" description="Helical" evidence="6">
    <location>
        <begin position="332"/>
        <end position="355"/>
    </location>
</feature>
<dbReference type="GO" id="GO:0042910">
    <property type="term" value="F:xenobiotic transmembrane transporter activity"/>
    <property type="evidence" value="ECO:0007669"/>
    <property type="project" value="InterPro"/>
</dbReference>
<evidence type="ECO:0000256" key="3">
    <source>
        <dbReference type="ARBA" id="ARBA00022692"/>
    </source>
</evidence>
<reference evidence="7 8" key="1">
    <citation type="submission" date="2018-07" db="EMBL/GenBank/DDBJ databases">
        <title>Complete genome sequence of Flavobacterium psychrolimnae LMG 22018.</title>
        <authorList>
            <person name="Kim D.-U."/>
        </authorList>
    </citation>
    <scope>NUCLEOTIDE SEQUENCE [LARGE SCALE GENOMIC DNA]</scope>
    <source>
        <strain evidence="7 8">LMG 22018</strain>
    </source>
</reference>
<feature type="transmembrane region" description="Helical" evidence="6">
    <location>
        <begin position="228"/>
        <end position="250"/>
    </location>
</feature>